<evidence type="ECO:0000313" key="2">
    <source>
        <dbReference type="EMBL" id="WHY88676.1"/>
    </source>
</evidence>
<dbReference type="Proteomes" id="UP001178288">
    <property type="component" value="Chromosome"/>
</dbReference>
<evidence type="ECO:0000256" key="1">
    <source>
        <dbReference type="SAM" id="Phobius"/>
    </source>
</evidence>
<keyword evidence="1" id="KW-1133">Transmembrane helix</keyword>
<protein>
    <submittedName>
        <fullName evidence="2">Uncharacterized protein</fullName>
    </submittedName>
</protein>
<dbReference type="EMBL" id="CP126114">
    <property type="protein sequence ID" value="WHY88676.1"/>
    <property type="molecule type" value="Genomic_DNA"/>
</dbReference>
<evidence type="ECO:0000313" key="3">
    <source>
        <dbReference type="Proteomes" id="UP001178288"/>
    </source>
</evidence>
<sequence length="72" mass="8143">MKKVSIFIGWIIGVVIMLVSSKLAANYYAIHANIDPLSKSASLLTLLFMLFFFLGSSVTGVYMFIFRKQHPR</sequence>
<proteinExistence type="predicted"/>
<keyword evidence="3" id="KW-1185">Reference proteome</keyword>
<reference evidence="2" key="1">
    <citation type="submission" date="2023-05" db="EMBL/GenBank/DDBJ databases">
        <title>Comparative genomics of Bacillaceae isolates and their secondary metabolite potential.</title>
        <authorList>
            <person name="Song L."/>
            <person name="Nielsen L.J."/>
            <person name="Mohite O."/>
            <person name="Xu X."/>
            <person name="Weber T."/>
            <person name="Kovacs A.T."/>
        </authorList>
    </citation>
    <scope>NUCLEOTIDE SEQUENCE</scope>
    <source>
        <strain evidence="2">XLM17</strain>
    </source>
</reference>
<organism evidence="2 3">
    <name type="scientific">Neobacillus novalis</name>
    <dbReference type="NCBI Taxonomy" id="220687"/>
    <lineage>
        <taxon>Bacteria</taxon>
        <taxon>Bacillati</taxon>
        <taxon>Bacillota</taxon>
        <taxon>Bacilli</taxon>
        <taxon>Bacillales</taxon>
        <taxon>Bacillaceae</taxon>
        <taxon>Neobacillus</taxon>
    </lineage>
</organism>
<accession>A0AA95SJG4</accession>
<feature type="transmembrane region" description="Helical" evidence="1">
    <location>
        <begin position="42"/>
        <end position="66"/>
    </location>
</feature>
<dbReference type="AlphaFoldDB" id="A0AA95SJG4"/>
<keyword evidence="1" id="KW-0812">Transmembrane</keyword>
<feature type="transmembrane region" description="Helical" evidence="1">
    <location>
        <begin position="7"/>
        <end position="30"/>
    </location>
</feature>
<dbReference type="KEGG" id="nnv:QNH39_12925"/>
<dbReference type="RefSeq" id="WP_066086968.1">
    <property type="nucleotide sequence ID" value="NZ_CP126114.1"/>
</dbReference>
<keyword evidence="1" id="KW-0472">Membrane</keyword>
<gene>
    <name evidence="2" type="ORF">QNH39_12925</name>
</gene>
<name>A0AA95SJG4_9BACI</name>